<dbReference type="NCBIfam" id="NF006040">
    <property type="entry name" value="PRK08183.1"/>
    <property type="match status" value="1"/>
</dbReference>
<sequence length="132" mass="15121">MKTLLTQIFTWWNGQTIGTRFHTWRFGKKVGQDELGNTYYEGGTTSWGMPRRWVIYNGYAEASAIPPGWHGWMHYRTDVPPSQENYAARDWQKPHQPNLTGTSKAYRPQGSLAVAGERPRVTGDYDAWTPGN</sequence>
<dbReference type="Proteomes" id="UP000249769">
    <property type="component" value="Unassembled WGS sequence"/>
</dbReference>
<dbReference type="EMBL" id="QFOL01000186">
    <property type="protein sequence ID" value="PZP48913.1"/>
    <property type="molecule type" value="Genomic_DNA"/>
</dbReference>
<accession>A0A2W5F2C3</accession>
<protein>
    <submittedName>
        <fullName evidence="2">NADH:ubiquinone oxidoreductase subunit NDUFA12</fullName>
    </submittedName>
</protein>
<evidence type="ECO:0000313" key="3">
    <source>
        <dbReference type="Proteomes" id="UP000249769"/>
    </source>
</evidence>
<gene>
    <name evidence="2" type="ORF">DI595_14780</name>
</gene>
<dbReference type="GO" id="GO:0006979">
    <property type="term" value="P:response to oxidative stress"/>
    <property type="evidence" value="ECO:0007669"/>
    <property type="project" value="TreeGrafter"/>
</dbReference>
<dbReference type="InterPro" id="IPR007763">
    <property type="entry name" value="NDUFA12"/>
</dbReference>
<dbReference type="GO" id="GO:0045271">
    <property type="term" value="C:respiratory chain complex I"/>
    <property type="evidence" value="ECO:0007669"/>
    <property type="project" value="InterPro"/>
</dbReference>
<evidence type="ECO:0000256" key="1">
    <source>
        <dbReference type="SAM" id="MobiDB-lite"/>
    </source>
</evidence>
<organism evidence="2 3">
    <name type="scientific">Agrobacterium fabrum</name>
    <dbReference type="NCBI Taxonomy" id="1176649"/>
    <lineage>
        <taxon>Bacteria</taxon>
        <taxon>Pseudomonadati</taxon>
        <taxon>Pseudomonadota</taxon>
        <taxon>Alphaproteobacteria</taxon>
        <taxon>Hyphomicrobiales</taxon>
        <taxon>Rhizobiaceae</taxon>
        <taxon>Rhizobium/Agrobacterium group</taxon>
        <taxon>Agrobacterium</taxon>
        <taxon>Agrobacterium tumefaciens complex</taxon>
    </lineage>
</organism>
<feature type="region of interest" description="Disordered" evidence="1">
    <location>
        <begin position="93"/>
        <end position="132"/>
    </location>
</feature>
<dbReference type="PANTHER" id="PTHR12910">
    <property type="entry name" value="NADH-UBIQUINONE OXIDOREDUCTASE SUBUNIT B17.2"/>
    <property type="match status" value="1"/>
</dbReference>
<keyword evidence="2" id="KW-0830">Ubiquinone</keyword>
<reference evidence="2 3" key="1">
    <citation type="submission" date="2017-08" db="EMBL/GenBank/DDBJ databases">
        <title>Infants hospitalized years apart are colonized by the same room-sourced microbial strains.</title>
        <authorList>
            <person name="Brooks B."/>
            <person name="Olm M.R."/>
            <person name="Firek B.A."/>
            <person name="Baker R."/>
            <person name="Thomas B.C."/>
            <person name="Morowitz M.J."/>
            <person name="Banfield J.F."/>
        </authorList>
    </citation>
    <scope>NUCLEOTIDE SEQUENCE [LARGE SCALE GENOMIC DNA]</scope>
    <source>
        <strain evidence="2">S2_009_000_R2_73</strain>
    </source>
</reference>
<dbReference type="AlphaFoldDB" id="A0A2W5F2C3"/>
<proteinExistence type="predicted"/>
<dbReference type="Pfam" id="PF05071">
    <property type="entry name" value="NDUFA12"/>
    <property type="match status" value="1"/>
</dbReference>
<evidence type="ECO:0000313" key="2">
    <source>
        <dbReference type="EMBL" id="PZP48913.1"/>
    </source>
</evidence>
<comment type="caution">
    <text evidence="2">The sequence shown here is derived from an EMBL/GenBank/DDBJ whole genome shotgun (WGS) entry which is preliminary data.</text>
</comment>
<name>A0A2W5F2C3_9HYPH</name>
<dbReference type="PANTHER" id="PTHR12910:SF2">
    <property type="entry name" value="NADH DEHYDROGENASE [UBIQUINONE] 1 ALPHA SUBCOMPLEX SUBUNIT 12"/>
    <property type="match status" value="1"/>
</dbReference>